<keyword evidence="2" id="KW-0472">Membrane</keyword>
<protein>
    <recommendedName>
        <fullName evidence="4">CDP-alcohol phosphatidyltransferase C-terminal domain-containing protein</fullName>
    </recommendedName>
</protein>
<dbReference type="InterPro" id="IPR000462">
    <property type="entry name" value="CDP-OH_P_trans"/>
</dbReference>
<dbReference type="InterPro" id="IPR043130">
    <property type="entry name" value="CDP-OH_PTrfase_TM_dom"/>
</dbReference>
<dbReference type="Gene3D" id="1.20.120.1760">
    <property type="match status" value="1"/>
</dbReference>
<dbReference type="AlphaFoldDB" id="A0A0F9ALR1"/>
<feature type="transmembrane region" description="Helical" evidence="2">
    <location>
        <begin position="161"/>
        <end position="178"/>
    </location>
</feature>
<dbReference type="PROSITE" id="PS00379">
    <property type="entry name" value="CDP_ALCOHOL_P_TRANSF"/>
    <property type="match status" value="1"/>
</dbReference>
<dbReference type="GO" id="GO:0016780">
    <property type="term" value="F:phosphotransferase activity, for other substituted phosphate groups"/>
    <property type="evidence" value="ECO:0007669"/>
    <property type="project" value="InterPro"/>
</dbReference>
<accession>A0A0F9ALR1</accession>
<dbReference type="GO" id="GO:0016020">
    <property type="term" value="C:membrane"/>
    <property type="evidence" value="ECO:0007669"/>
    <property type="project" value="InterPro"/>
</dbReference>
<sequence length="179" mass="19531">MSSIKIPKLLKLKDYITLIGTIVGIISLICAVLGTRAIISLGFFLISISQGTDMIDGYIARKTNTVNEMGKELDSLSDSLTFGIAPAILTFQAFKTGTLFDIFLIVGSICFALGAILRLARFNLSEIKGYTGLPTPISALLLITFFYTNYFYAFAMGGNSYPFLPLSSYLVVFFMILIG</sequence>
<dbReference type="Pfam" id="PF01066">
    <property type="entry name" value="CDP-OH_P_transf"/>
    <property type="match status" value="1"/>
</dbReference>
<feature type="transmembrane region" description="Helical" evidence="2">
    <location>
        <begin position="15"/>
        <end position="48"/>
    </location>
</feature>
<gene>
    <name evidence="3" type="ORF">LCGC14_2554770</name>
</gene>
<feature type="transmembrane region" description="Helical" evidence="2">
    <location>
        <begin position="99"/>
        <end position="120"/>
    </location>
</feature>
<dbReference type="InterPro" id="IPR048254">
    <property type="entry name" value="CDP_ALCOHOL_P_TRANSF_CS"/>
</dbReference>
<keyword evidence="1" id="KW-0808">Transferase</keyword>
<name>A0A0F9ALR1_9ZZZZ</name>
<evidence type="ECO:0008006" key="4">
    <source>
        <dbReference type="Google" id="ProtNLM"/>
    </source>
</evidence>
<evidence type="ECO:0000313" key="3">
    <source>
        <dbReference type="EMBL" id="KKL10544.1"/>
    </source>
</evidence>
<feature type="transmembrane region" description="Helical" evidence="2">
    <location>
        <begin position="132"/>
        <end position="155"/>
    </location>
</feature>
<dbReference type="EMBL" id="LAZR01042021">
    <property type="protein sequence ID" value="KKL10544.1"/>
    <property type="molecule type" value="Genomic_DNA"/>
</dbReference>
<proteinExistence type="predicted"/>
<comment type="caution">
    <text evidence="3">The sequence shown here is derived from an EMBL/GenBank/DDBJ whole genome shotgun (WGS) entry which is preliminary data.</text>
</comment>
<reference evidence="3" key="1">
    <citation type="journal article" date="2015" name="Nature">
        <title>Complex archaea that bridge the gap between prokaryotes and eukaryotes.</title>
        <authorList>
            <person name="Spang A."/>
            <person name="Saw J.H."/>
            <person name="Jorgensen S.L."/>
            <person name="Zaremba-Niedzwiedzka K."/>
            <person name="Martijn J."/>
            <person name="Lind A.E."/>
            <person name="van Eijk R."/>
            <person name="Schleper C."/>
            <person name="Guy L."/>
            <person name="Ettema T.J."/>
        </authorList>
    </citation>
    <scope>NUCLEOTIDE SEQUENCE</scope>
</reference>
<keyword evidence="2" id="KW-1133">Transmembrane helix</keyword>
<evidence type="ECO:0000256" key="1">
    <source>
        <dbReference type="ARBA" id="ARBA00022679"/>
    </source>
</evidence>
<feature type="non-terminal residue" evidence="3">
    <location>
        <position position="179"/>
    </location>
</feature>
<dbReference type="GO" id="GO:0008654">
    <property type="term" value="P:phospholipid biosynthetic process"/>
    <property type="evidence" value="ECO:0007669"/>
    <property type="project" value="InterPro"/>
</dbReference>
<keyword evidence="2" id="KW-0812">Transmembrane</keyword>
<evidence type="ECO:0000256" key="2">
    <source>
        <dbReference type="SAM" id="Phobius"/>
    </source>
</evidence>
<organism evidence="3">
    <name type="scientific">marine sediment metagenome</name>
    <dbReference type="NCBI Taxonomy" id="412755"/>
    <lineage>
        <taxon>unclassified sequences</taxon>
        <taxon>metagenomes</taxon>
        <taxon>ecological metagenomes</taxon>
    </lineage>
</organism>